<proteinExistence type="predicted"/>
<sequence>MRGMHFLMTERCLSWFRLQCSRNWRLKKEFEFNLKLVLKICLISVTGCIPAVDVRCLFPQAMEIVTGMLSGITAHYKSVLKPQYPHQSAGKI</sequence>
<dbReference type="AlphaFoldDB" id="A0A5J4UPY4"/>
<accession>A0A5J4UPY4</accession>
<organism evidence="1 2">
    <name type="scientific">Streblomastix strix</name>
    <dbReference type="NCBI Taxonomy" id="222440"/>
    <lineage>
        <taxon>Eukaryota</taxon>
        <taxon>Metamonada</taxon>
        <taxon>Preaxostyla</taxon>
        <taxon>Oxymonadida</taxon>
        <taxon>Streblomastigidae</taxon>
        <taxon>Streblomastix</taxon>
    </lineage>
</organism>
<protein>
    <submittedName>
        <fullName evidence="1">Uncharacterized protein</fullName>
    </submittedName>
</protein>
<gene>
    <name evidence="1" type="ORF">EZS28_031727</name>
</gene>
<evidence type="ECO:0000313" key="2">
    <source>
        <dbReference type="Proteomes" id="UP000324800"/>
    </source>
</evidence>
<dbReference type="Proteomes" id="UP000324800">
    <property type="component" value="Unassembled WGS sequence"/>
</dbReference>
<comment type="caution">
    <text evidence="1">The sequence shown here is derived from an EMBL/GenBank/DDBJ whole genome shotgun (WGS) entry which is preliminary data.</text>
</comment>
<evidence type="ECO:0000313" key="1">
    <source>
        <dbReference type="EMBL" id="KAA6372746.1"/>
    </source>
</evidence>
<name>A0A5J4UPY4_9EUKA</name>
<dbReference type="EMBL" id="SNRW01013330">
    <property type="protein sequence ID" value="KAA6372746.1"/>
    <property type="molecule type" value="Genomic_DNA"/>
</dbReference>
<reference evidence="1 2" key="1">
    <citation type="submission" date="2019-03" db="EMBL/GenBank/DDBJ databases">
        <title>Single cell metagenomics reveals metabolic interactions within the superorganism composed of flagellate Streblomastix strix and complex community of Bacteroidetes bacteria on its surface.</title>
        <authorList>
            <person name="Treitli S.C."/>
            <person name="Kolisko M."/>
            <person name="Husnik F."/>
            <person name="Keeling P."/>
            <person name="Hampl V."/>
        </authorList>
    </citation>
    <scope>NUCLEOTIDE SEQUENCE [LARGE SCALE GENOMIC DNA]</scope>
    <source>
        <strain evidence="1">ST1C</strain>
    </source>
</reference>